<evidence type="ECO:0000313" key="2">
    <source>
        <dbReference type="Proteomes" id="UP000030645"/>
    </source>
</evidence>
<dbReference type="EMBL" id="KE344052">
    <property type="protein sequence ID" value="EXB51748.1"/>
    <property type="molecule type" value="Genomic_DNA"/>
</dbReference>
<dbReference type="AlphaFoldDB" id="W9QZ40"/>
<accession>W9QZ40</accession>
<name>W9QZ40_9ROSA</name>
<keyword evidence="2" id="KW-1185">Reference proteome</keyword>
<gene>
    <name evidence="1" type="ORF">L484_002653</name>
</gene>
<proteinExistence type="predicted"/>
<organism evidence="1 2">
    <name type="scientific">Morus notabilis</name>
    <dbReference type="NCBI Taxonomy" id="981085"/>
    <lineage>
        <taxon>Eukaryota</taxon>
        <taxon>Viridiplantae</taxon>
        <taxon>Streptophyta</taxon>
        <taxon>Embryophyta</taxon>
        <taxon>Tracheophyta</taxon>
        <taxon>Spermatophyta</taxon>
        <taxon>Magnoliopsida</taxon>
        <taxon>eudicotyledons</taxon>
        <taxon>Gunneridae</taxon>
        <taxon>Pentapetalae</taxon>
        <taxon>rosids</taxon>
        <taxon>fabids</taxon>
        <taxon>Rosales</taxon>
        <taxon>Moraceae</taxon>
        <taxon>Moreae</taxon>
        <taxon>Morus</taxon>
    </lineage>
</organism>
<protein>
    <submittedName>
        <fullName evidence="1">Uncharacterized protein</fullName>
    </submittedName>
</protein>
<sequence length="61" mass="6854">MPHNTFTTYGANNRAENLSIEFDGFVVYVLWNRLLLGPALRTGTSKFHAMSIKAKHSTTLN</sequence>
<evidence type="ECO:0000313" key="1">
    <source>
        <dbReference type="EMBL" id="EXB51748.1"/>
    </source>
</evidence>
<reference evidence="2" key="1">
    <citation type="submission" date="2013-01" db="EMBL/GenBank/DDBJ databases">
        <title>Draft Genome Sequence of a Mulberry Tree, Morus notabilis C.K. Schneid.</title>
        <authorList>
            <person name="He N."/>
            <person name="Zhao S."/>
        </authorList>
    </citation>
    <scope>NUCLEOTIDE SEQUENCE</scope>
</reference>
<dbReference type="Proteomes" id="UP000030645">
    <property type="component" value="Unassembled WGS sequence"/>
</dbReference>